<dbReference type="InterPro" id="IPR036397">
    <property type="entry name" value="RNaseH_sf"/>
</dbReference>
<dbReference type="InterPro" id="IPR013520">
    <property type="entry name" value="Ribonucl_H"/>
</dbReference>
<evidence type="ECO:0000256" key="1">
    <source>
        <dbReference type="ARBA" id="ARBA00022722"/>
    </source>
</evidence>
<feature type="domain" description="Exonuclease" evidence="5">
    <location>
        <begin position="1"/>
        <end position="168"/>
    </location>
</feature>
<dbReference type="PANTHER" id="PTHR30231">
    <property type="entry name" value="DNA POLYMERASE III SUBUNIT EPSILON"/>
    <property type="match status" value="1"/>
</dbReference>
<evidence type="ECO:0000256" key="2">
    <source>
        <dbReference type="ARBA" id="ARBA00022801"/>
    </source>
</evidence>
<dbReference type="InterPro" id="IPR012337">
    <property type="entry name" value="RNaseH-like_sf"/>
</dbReference>
<proteinExistence type="predicted"/>
<evidence type="ECO:0000256" key="3">
    <source>
        <dbReference type="ARBA" id="ARBA00022839"/>
    </source>
</evidence>
<dbReference type="Pfam" id="PF00929">
    <property type="entry name" value="RNase_T"/>
    <property type="match status" value="1"/>
</dbReference>
<dbReference type="GO" id="GO:0004527">
    <property type="term" value="F:exonuclease activity"/>
    <property type="evidence" value="ECO:0007669"/>
    <property type="project" value="UniProtKB-KW"/>
</dbReference>
<gene>
    <name evidence="6" type="ORF">OF850_18295</name>
</gene>
<evidence type="ECO:0000313" key="6">
    <source>
        <dbReference type="EMBL" id="MCW8087580.1"/>
    </source>
</evidence>
<keyword evidence="1" id="KW-0540">Nuclease</keyword>
<dbReference type="EMBL" id="JAPFQI010000018">
    <property type="protein sequence ID" value="MCW8087580.1"/>
    <property type="molecule type" value="Genomic_DNA"/>
</dbReference>
<evidence type="ECO:0000313" key="7">
    <source>
        <dbReference type="Proteomes" id="UP001526430"/>
    </source>
</evidence>
<evidence type="ECO:0000259" key="5">
    <source>
        <dbReference type="SMART" id="SM00479"/>
    </source>
</evidence>
<sequence length="407" mass="45007">MDVETTGLHCEDRVVSLGVILAETRHMPEQIAVKHTHCVFNPERACHPKASAVHGYDDWVLSRQQRFADKLADLLPLFESADLVVAHNAPFDMRFLRREFALAGVAMPERSVFCTMAGWRAQGLLGSAGLESVAAHFGHFRENKRHGALEDAWLAQAIYFGLHTPIRIPRFESLVTDPGPKNLRPVPARPRGWRLSVPAPTDPAAAATDAIATPKRRTGPRLSAEALNQEVQNASNVLVWDALGVVQELQRHGRLEDALRLGLELIDRVEADPENQRHGVPPAHYEQVAIILRKLGRRDDEVAILERYLRQKLPHYGAHPKMLERLGKLSEAASAFSKSPFDGHLIPRAAPPAQWRSRSPSAAIRSGISGQAKDRPRCKDAATMSCRLAMMICASSTVDATLSGLRR</sequence>
<dbReference type="Proteomes" id="UP001526430">
    <property type="component" value="Unassembled WGS sequence"/>
</dbReference>
<dbReference type="CDD" id="cd06127">
    <property type="entry name" value="DEDDh"/>
    <property type="match status" value="1"/>
</dbReference>
<comment type="caution">
    <text evidence="6">The sequence shown here is derived from an EMBL/GenBank/DDBJ whole genome shotgun (WGS) entry which is preliminary data.</text>
</comment>
<reference evidence="6 7" key="1">
    <citation type="submission" date="2022-10" db="EMBL/GenBank/DDBJ databases">
        <title>Roseococcus glaciei nov., sp. nov., isolated from glacier.</title>
        <authorList>
            <person name="Liu Q."/>
            <person name="Xin Y.-H."/>
        </authorList>
    </citation>
    <scope>NUCLEOTIDE SEQUENCE [LARGE SCALE GENOMIC DNA]</scope>
    <source>
        <strain evidence="6 7">MDT2-1-1</strain>
    </source>
</reference>
<organism evidence="6 7">
    <name type="scientific">Sabulicella glaciei</name>
    <dbReference type="NCBI Taxonomy" id="2984948"/>
    <lineage>
        <taxon>Bacteria</taxon>
        <taxon>Pseudomonadati</taxon>
        <taxon>Pseudomonadota</taxon>
        <taxon>Alphaproteobacteria</taxon>
        <taxon>Acetobacterales</taxon>
        <taxon>Acetobacteraceae</taxon>
        <taxon>Sabulicella</taxon>
    </lineage>
</organism>
<name>A0ABT3NZJ0_9PROT</name>
<protein>
    <submittedName>
        <fullName evidence="6">3'-5' exonuclease</fullName>
    </submittedName>
</protein>
<feature type="region of interest" description="Disordered" evidence="4">
    <location>
        <begin position="182"/>
        <end position="217"/>
    </location>
</feature>
<dbReference type="SUPFAM" id="SSF53098">
    <property type="entry name" value="Ribonuclease H-like"/>
    <property type="match status" value="1"/>
</dbReference>
<keyword evidence="7" id="KW-1185">Reference proteome</keyword>
<dbReference type="SMART" id="SM00479">
    <property type="entry name" value="EXOIII"/>
    <property type="match status" value="1"/>
</dbReference>
<accession>A0ABT3NZJ0</accession>
<dbReference type="PANTHER" id="PTHR30231:SF4">
    <property type="entry name" value="PROTEIN NEN2"/>
    <property type="match status" value="1"/>
</dbReference>
<keyword evidence="2" id="KW-0378">Hydrolase</keyword>
<keyword evidence="3 6" id="KW-0269">Exonuclease</keyword>
<dbReference type="Gene3D" id="3.30.420.10">
    <property type="entry name" value="Ribonuclease H-like superfamily/Ribonuclease H"/>
    <property type="match status" value="1"/>
</dbReference>
<evidence type="ECO:0000256" key="4">
    <source>
        <dbReference type="SAM" id="MobiDB-lite"/>
    </source>
</evidence>
<feature type="compositionally biased region" description="Low complexity" evidence="4">
    <location>
        <begin position="198"/>
        <end position="213"/>
    </location>
</feature>
<feature type="region of interest" description="Disordered" evidence="4">
    <location>
        <begin position="350"/>
        <end position="376"/>
    </location>
</feature>